<name>A0A662ZD13_9GAMM</name>
<reference evidence="2 3" key="1">
    <citation type="submission" date="2016-10" db="EMBL/GenBank/DDBJ databases">
        <authorList>
            <person name="Varghese N."/>
            <person name="Submissions S."/>
        </authorList>
    </citation>
    <scope>NUCLEOTIDE SEQUENCE [LARGE SCALE GENOMIC DNA]</scope>
    <source>
        <strain evidence="2 3">22B</strain>
    </source>
</reference>
<dbReference type="EMBL" id="FOSF01000097">
    <property type="protein sequence ID" value="SFK51926.1"/>
    <property type="molecule type" value="Genomic_DNA"/>
</dbReference>
<dbReference type="PANTHER" id="PTHR34614:SF2">
    <property type="entry name" value="TRANSPOSASE IS4-LIKE DOMAIN-CONTAINING PROTEIN"/>
    <property type="match status" value="1"/>
</dbReference>
<dbReference type="RefSeq" id="WP_083397069.1">
    <property type="nucleotide sequence ID" value="NZ_CP047056.1"/>
</dbReference>
<dbReference type="PANTHER" id="PTHR34614">
    <property type="match status" value="1"/>
</dbReference>
<evidence type="ECO:0000259" key="1">
    <source>
        <dbReference type="Pfam" id="PF14104"/>
    </source>
</evidence>
<accession>A0A662ZD13</accession>
<dbReference type="Gene3D" id="3.40.50.970">
    <property type="match status" value="1"/>
</dbReference>
<dbReference type="SUPFAM" id="SSF52518">
    <property type="entry name" value="Thiamin diphosphate-binding fold (THDP-binding)"/>
    <property type="match status" value="1"/>
</dbReference>
<dbReference type="Proteomes" id="UP000243374">
    <property type="component" value="Unassembled WGS sequence"/>
</dbReference>
<protein>
    <recommendedName>
        <fullName evidence="1">DUF4277 domain-containing protein</fullName>
    </recommendedName>
</protein>
<dbReference type="InterPro" id="IPR025457">
    <property type="entry name" value="DUF4277"/>
</dbReference>
<proteinExistence type="predicted"/>
<dbReference type="AlphaFoldDB" id="A0A662ZD13"/>
<sequence length="326" mass="36152">MTDFDDSLINTNEKILNIGTTGLTATAFDYFELKDVIRPAIGKIGFNVSIDNPEIVQALVMQVLSVPYQSLYGTAEFFQDKPLSALLGVENVEFEDLNRVNLARCLDEVYNFGPERLFLRCAKQVAIKLGAQIKECHIDSTSLHYDCKTREEEGVDLLLDKGYSRDGHPELNQINHLQICDAVTKIPFFFKSVSGHIHDKTSFKNLLIDDMPVLKKEFSELKYLVGDSALCTDPIANGAHETVGGMPTVASDINVVGIAKACGYPNAVSVDSFELLDKALEEAKSRNELSLIEVKCSIGARDDLGRPTTTAMENKQNFMEYLKSLL</sequence>
<evidence type="ECO:0000313" key="3">
    <source>
        <dbReference type="Proteomes" id="UP000243374"/>
    </source>
</evidence>
<dbReference type="Pfam" id="PF14104">
    <property type="entry name" value="DUF4277"/>
    <property type="match status" value="1"/>
</dbReference>
<evidence type="ECO:0000313" key="2">
    <source>
        <dbReference type="EMBL" id="SFK51926.1"/>
    </source>
</evidence>
<dbReference type="OrthoDB" id="5654337at2"/>
<feature type="domain" description="DUF4277" evidence="1">
    <location>
        <begin position="15"/>
        <end position="120"/>
    </location>
</feature>
<dbReference type="InterPro" id="IPR029061">
    <property type="entry name" value="THDP-binding"/>
</dbReference>
<gene>
    <name evidence="2" type="ORF">SAMN04487865_10976</name>
</gene>
<organism evidence="2 3">
    <name type="scientific">Succinivibrio dextrinosolvens</name>
    <dbReference type="NCBI Taxonomy" id="83771"/>
    <lineage>
        <taxon>Bacteria</taxon>
        <taxon>Pseudomonadati</taxon>
        <taxon>Pseudomonadota</taxon>
        <taxon>Gammaproteobacteria</taxon>
        <taxon>Aeromonadales</taxon>
        <taxon>Succinivibrionaceae</taxon>
        <taxon>Succinivibrio</taxon>
    </lineage>
</organism>
<keyword evidence="3" id="KW-1185">Reference proteome</keyword>